<name>A0A7N2N6I5_QUELO</name>
<dbReference type="GeneID" id="115970052"/>
<reference evidence="3" key="2">
    <citation type="submission" date="2021-01" db="UniProtKB">
        <authorList>
            <consortium name="EnsemblPlants"/>
        </authorList>
    </citation>
    <scope>IDENTIFICATION</scope>
</reference>
<dbReference type="GO" id="GO:0019843">
    <property type="term" value="F:rRNA binding"/>
    <property type="evidence" value="ECO:0007669"/>
    <property type="project" value="InterPro"/>
</dbReference>
<dbReference type="KEGG" id="qlo:115970052"/>
<keyword evidence="4" id="KW-1185">Reference proteome</keyword>
<evidence type="ECO:0000313" key="3">
    <source>
        <dbReference type="EnsemblPlants" id="QL12p040639:mrna:CDS:1"/>
    </source>
</evidence>
<dbReference type="PANTHER" id="PTHR36798">
    <property type="entry name" value="50S RIBOSOMAL PROTEIN 6, CHLOROPLASTIC"/>
    <property type="match status" value="1"/>
</dbReference>
<dbReference type="InParanoid" id="A0A7N2N6I5"/>
<dbReference type="EMBL" id="LRBV02000012">
    <property type="status" value="NOT_ANNOTATED_CDS"/>
    <property type="molecule type" value="Genomic_DNA"/>
</dbReference>
<gene>
    <name evidence="3" type="primary">LOC115970052</name>
</gene>
<dbReference type="InterPro" id="IPR020526">
    <property type="entry name" value="Ribosomal_cL38"/>
</dbReference>
<dbReference type="FunCoup" id="A0A7N2N6I5">
    <property type="interactions" value="1026"/>
</dbReference>
<organism evidence="3 4">
    <name type="scientific">Quercus lobata</name>
    <name type="common">Valley oak</name>
    <dbReference type="NCBI Taxonomy" id="97700"/>
    <lineage>
        <taxon>Eukaryota</taxon>
        <taxon>Viridiplantae</taxon>
        <taxon>Streptophyta</taxon>
        <taxon>Embryophyta</taxon>
        <taxon>Tracheophyta</taxon>
        <taxon>Spermatophyta</taxon>
        <taxon>Magnoliopsida</taxon>
        <taxon>eudicotyledons</taxon>
        <taxon>Gunneridae</taxon>
        <taxon>Pentapetalae</taxon>
        <taxon>rosids</taxon>
        <taxon>fabids</taxon>
        <taxon>Fagales</taxon>
        <taxon>Fagaceae</taxon>
        <taxon>Quercus</taxon>
    </lineage>
</organism>
<reference evidence="3 4" key="1">
    <citation type="journal article" date="2016" name="G3 (Bethesda)">
        <title>First Draft Assembly and Annotation of the Genome of a California Endemic Oak Quercus lobata Nee (Fagaceae).</title>
        <authorList>
            <person name="Sork V.L."/>
            <person name="Fitz-Gibbon S.T."/>
            <person name="Puiu D."/>
            <person name="Crepeau M."/>
            <person name="Gugger P.F."/>
            <person name="Sherman R."/>
            <person name="Stevens K."/>
            <person name="Langley C.H."/>
            <person name="Pellegrini M."/>
            <person name="Salzberg S.L."/>
        </authorList>
    </citation>
    <scope>NUCLEOTIDE SEQUENCE [LARGE SCALE GENOMIC DNA]</scope>
    <source>
        <strain evidence="3 4">cv. SW786</strain>
    </source>
</reference>
<keyword evidence="2" id="KW-0732">Signal</keyword>
<dbReference type="GO" id="GO:0006412">
    <property type="term" value="P:translation"/>
    <property type="evidence" value="ECO:0007669"/>
    <property type="project" value="InterPro"/>
</dbReference>
<dbReference type="RefSeq" id="XP_030945577.1">
    <property type="nucleotide sequence ID" value="XM_031089717.1"/>
</dbReference>
<feature type="chain" id="PRO_5029560754" description="50S ribosomal protein 6, chloroplastic" evidence="2">
    <location>
        <begin position="20"/>
        <end position="135"/>
    </location>
</feature>
<protein>
    <recommendedName>
        <fullName evidence="5">50S ribosomal protein 6, chloroplastic</fullName>
    </recommendedName>
</protein>
<accession>A0A7N2N6I5</accession>
<evidence type="ECO:0000313" key="4">
    <source>
        <dbReference type="Proteomes" id="UP000594261"/>
    </source>
</evidence>
<proteinExistence type="predicted"/>
<feature type="region of interest" description="Disordered" evidence="1">
    <location>
        <begin position="53"/>
        <end position="87"/>
    </location>
</feature>
<dbReference type="Gramene" id="QL12p040639:mrna">
    <property type="protein sequence ID" value="QL12p040639:mrna:CDS:1"/>
    <property type="gene ID" value="QL12p040639"/>
</dbReference>
<feature type="region of interest" description="Disordered" evidence="1">
    <location>
        <begin position="116"/>
        <end position="135"/>
    </location>
</feature>
<dbReference type="GO" id="GO:0003735">
    <property type="term" value="F:structural constituent of ribosome"/>
    <property type="evidence" value="ECO:0007669"/>
    <property type="project" value="InterPro"/>
</dbReference>
<dbReference type="GO" id="GO:0005840">
    <property type="term" value="C:ribosome"/>
    <property type="evidence" value="ECO:0007669"/>
    <property type="project" value="InterPro"/>
</dbReference>
<dbReference type="Proteomes" id="UP000594261">
    <property type="component" value="Chromosome 12"/>
</dbReference>
<dbReference type="Pfam" id="PF17257">
    <property type="entry name" value="DUF5323"/>
    <property type="match status" value="1"/>
</dbReference>
<dbReference type="AlphaFoldDB" id="A0A7N2N6I5"/>
<evidence type="ECO:0000256" key="1">
    <source>
        <dbReference type="SAM" id="MobiDB-lite"/>
    </source>
</evidence>
<feature type="compositionally biased region" description="Basic residues" evidence="1">
    <location>
        <begin position="54"/>
        <end position="69"/>
    </location>
</feature>
<dbReference type="PANTHER" id="PTHR36798:SF2">
    <property type="entry name" value="LARGE RIBOSOMAL SUBUNIT PROTEIN CL38"/>
    <property type="match status" value="1"/>
</dbReference>
<dbReference type="EnsemblPlants" id="QL12p040639:mrna">
    <property type="protein sequence ID" value="QL12p040639:mrna:CDS:1"/>
    <property type="gene ID" value="QL12p040639"/>
</dbReference>
<evidence type="ECO:0000256" key="2">
    <source>
        <dbReference type="SAM" id="SignalP"/>
    </source>
</evidence>
<dbReference type="GO" id="GO:0009507">
    <property type="term" value="C:chloroplast"/>
    <property type="evidence" value="ECO:0007669"/>
    <property type="project" value="InterPro"/>
</dbReference>
<dbReference type="OrthoDB" id="1848184at2759"/>
<feature type="signal peptide" evidence="2">
    <location>
        <begin position="1"/>
        <end position="19"/>
    </location>
</feature>
<sequence>MLISAIFGTSVLVVPNSCAFKTGGTKVAPWGGSGSGGGGGDGGVGLVIECSSRPQKKATAHHMKTRPRKTQPWDIKRKPTVYPSLPDLPPDWTLVSSGLDDASQLEEVEVAVAVADAVDSSPPPPMSSQAPPTTD</sequence>
<evidence type="ECO:0008006" key="5">
    <source>
        <dbReference type="Google" id="ProtNLM"/>
    </source>
</evidence>